<dbReference type="HOGENOM" id="CLU_013325_1_0_3"/>
<dbReference type="InterPro" id="IPR036873">
    <property type="entry name" value="Rhodanese-like_dom_sf"/>
</dbReference>
<dbReference type="EMBL" id="AE017126">
    <property type="protein sequence ID" value="AAQ00768.1"/>
    <property type="molecule type" value="Genomic_DNA"/>
</dbReference>
<keyword evidence="1" id="KW-0808">Transferase</keyword>
<dbReference type="FunFam" id="3.40.50.720:FF:000033">
    <property type="entry name" value="Adenylyltransferase and sulfurtransferase MOCS3"/>
    <property type="match status" value="1"/>
</dbReference>
<evidence type="ECO:0000256" key="1">
    <source>
        <dbReference type="ARBA" id="ARBA00022679"/>
    </source>
</evidence>
<dbReference type="KEGG" id="pma:Pro_1724"/>
<dbReference type="NCBIfam" id="NF004281">
    <property type="entry name" value="PRK05690.1"/>
    <property type="match status" value="1"/>
</dbReference>
<proteinExistence type="predicted"/>
<protein>
    <submittedName>
        <fullName evidence="5">Dinucleotide-utilizing enzyme</fullName>
    </submittedName>
</protein>
<sequence>MNLFNANHLELSSDELERYSRHLLLPEIGENGQRRLKNSSVICIGCGGLGSPLLLYLAAAGIGHIGIVDSDLVEKSNLQRQVIHETNSIGNTKIESAKKSILALNPNINVEVFNTLLTTENALEILQPFDVICDCTDNFESRYLINDASEILGKPNIYGAIAKFEGHSTVFNLREGSPTFRDLIPEPPDPELMPSCSEAGVMGILPGLVGIIQASETIKIITEIGDTLDGRLLVIDALTMKFKELSLRRDKLRKPIIELIDYQEFCSSNKAIKNSIPSISVFDLKELLEYDEPKVLLIDVRTTREHNIQSINQSISIPLERIKSEEYINKIKDLSCGKKLFIHCSTGKRSIQAAMILKDYGIEATNILGGIEAWSQANF</sequence>
<keyword evidence="3" id="KW-0067">ATP-binding</keyword>
<dbReference type="Pfam" id="PF00581">
    <property type="entry name" value="Rhodanese"/>
    <property type="match status" value="1"/>
</dbReference>
<dbReference type="STRING" id="167539.Pro_1724"/>
<accession>Q7V9V0</accession>
<dbReference type="CDD" id="cd00757">
    <property type="entry name" value="ThiF_MoeB_HesA_family"/>
    <property type="match status" value="1"/>
</dbReference>
<evidence type="ECO:0000256" key="2">
    <source>
        <dbReference type="ARBA" id="ARBA00022741"/>
    </source>
</evidence>
<dbReference type="InterPro" id="IPR000594">
    <property type="entry name" value="ThiF_NAD_FAD-bd"/>
</dbReference>
<dbReference type="AlphaFoldDB" id="Q7V9V0"/>
<dbReference type="InterPro" id="IPR001763">
    <property type="entry name" value="Rhodanese-like_dom"/>
</dbReference>
<dbReference type="Pfam" id="PF00899">
    <property type="entry name" value="ThiF"/>
    <property type="match status" value="1"/>
</dbReference>
<dbReference type="GO" id="GO:0008641">
    <property type="term" value="F:ubiquitin-like modifier activating enzyme activity"/>
    <property type="evidence" value="ECO:0007669"/>
    <property type="project" value="InterPro"/>
</dbReference>
<evidence type="ECO:0000313" key="5">
    <source>
        <dbReference type="EMBL" id="AAQ00768.1"/>
    </source>
</evidence>
<dbReference type="GO" id="GO:0008146">
    <property type="term" value="F:sulfotransferase activity"/>
    <property type="evidence" value="ECO:0007669"/>
    <property type="project" value="TreeGrafter"/>
</dbReference>
<dbReference type="InterPro" id="IPR045886">
    <property type="entry name" value="ThiF/MoeB/HesA"/>
</dbReference>
<feature type="domain" description="Rhodanese" evidence="4">
    <location>
        <begin position="291"/>
        <end position="378"/>
    </location>
</feature>
<dbReference type="EnsemblBacteria" id="AAQ00768">
    <property type="protein sequence ID" value="AAQ00768"/>
    <property type="gene ID" value="Pro_1724"/>
</dbReference>
<dbReference type="PANTHER" id="PTHR10953">
    <property type="entry name" value="UBIQUITIN-ACTIVATING ENZYME E1"/>
    <property type="match status" value="1"/>
</dbReference>
<dbReference type="GO" id="GO:0004792">
    <property type="term" value="F:thiosulfate-cyanide sulfurtransferase activity"/>
    <property type="evidence" value="ECO:0007669"/>
    <property type="project" value="TreeGrafter"/>
</dbReference>
<dbReference type="OrthoDB" id="9800872at2"/>
<evidence type="ECO:0000256" key="3">
    <source>
        <dbReference type="ARBA" id="ARBA00022840"/>
    </source>
</evidence>
<dbReference type="eggNOG" id="COG0476">
    <property type="taxonomic scope" value="Bacteria"/>
</dbReference>
<evidence type="ECO:0000313" key="6">
    <source>
        <dbReference type="Proteomes" id="UP000001420"/>
    </source>
</evidence>
<dbReference type="GO" id="GO:0016779">
    <property type="term" value="F:nucleotidyltransferase activity"/>
    <property type="evidence" value="ECO:0007669"/>
    <property type="project" value="TreeGrafter"/>
</dbReference>
<dbReference type="SUPFAM" id="SSF69572">
    <property type="entry name" value="Activating enzymes of the ubiquitin-like proteins"/>
    <property type="match status" value="1"/>
</dbReference>
<organism evidence="5 6">
    <name type="scientific">Prochlorococcus marinus (strain SARG / CCMP1375 / SS120)</name>
    <dbReference type="NCBI Taxonomy" id="167539"/>
    <lineage>
        <taxon>Bacteria</taxon>
        <taxon>Bacillati</taxon>
        <taxon>Cyanobacteriota</taxon>
        <taxon>Cyanophyceae</taxon>
        <taxon>Synechococcales</taxon>
        <taxon>Prochlorococcaceae</taxon>
        <taxon>Prochlorococcus</taxon>
    </lineage>
</organism>
<keyword evidence="6" id="KW-1185">Reference proteome</keyword>
<name>Q7V9V0_PROMA</name>
<dbReference type="GO" id="GO:0005829">
    <property type="term" value="C:cytosol"/>
    <property type="evidence" value="ECO:0007669"/>
    <property type="project" value="TreeGrafter"/>
</dbReference>
<dbReference type="RefSeq" id="WP_011125873.1">
    <property type="nucleotide sequence ID" value="NC_005042.1"/>
</dbReference>
<gene>
    <name evidence="5" type="primary">thiF</name>
    <name evidence="5" type="ordered locus">Pro_1724</name>
</gene>
<dbReference type="Proteomes" id="UP000001420">
    <property type="component" value="Chromosome"/>
</dbReference>
<dbReference type="PANTHER" id="PTHR10953:SF102">
    <property type="entry name" value="ADENYLYLTRANSFERASE AND SULFURTRANSFERASE MOCS3"/>
    <property type="match status" value="1"/>
</dbReference>
<keyword evidence="2" id="KW-0547">Nucleotide-binding</keyword>
<dbReference type="Gene3D" id="3.40.250.10">
    <property type="entry name" value="Rhodanese-like domain"/>
    <property type="match status" value="1"/>
</dbReference>
<reference evidence="5 6" key="1">
    <citation type="journal article" date="2003" name="Proc. Natl. Acad. Sci. U.S.A.">
        <title>Genome sequence of the cyanobacterium Prochlorococcus marinus SS120, a nearly minimal oxyphototrophic genome.</title>
        <authorList>
            <person name="Dufresne A."/>
            <person name="Salanoubat M."/>
            <person name="Partensky F."/>
            <person name="Artiguenave F."/>
            <person name="Axmann I.M."/>
            <person name="Barbe V."/>
            <person name="Duprat S."/>
            <person name="Galperin M.Y."/>
            <person name="Koonin E.V."/>
            <person name="Le Gall F."/>
            <person name="Makarova K.S."/>
            <person name="Ostrowski M."/>
            <person name="Oztas S."/>
            <person name="Robert C."/>
            <person name="Rogozin I.B."/>
            <person name="Scanlan D.J."/>
            <person name="Tandeau de Marsac N."/>
            <person name="Weissenbach J."/>
            <person name="Wincker P."/>
            <person name="Wolf Y.I."/>
            <person name="Hess W.R."/>
        </authorList>
    </citation>
    <scope>NUCLEOTIDE SEQUENCE [LARGE SCALE GENOMIC DNA]</scope>
    <source>
        <strain evidence="6">SARG / CCMP1375 / SS120</strain>
    </source>
</reference>
<dbReference type="PROSITE" id="PS50206">
    <property type="entry name" value="RHODANESE_3"/>
    <property type="match status" value="1"/>
</dbReference>
<dbReference type="SMART" id="SM00450">
    <property type="entry name" value="RHOD"/>
    <property type="match status" value="1"/>
</dbReference>
<dbReference type="Gene3D" id="3.40.50.720">
    <property type="entry name" value="NAD(P)-binding Rossmann-like Domain"/>
    <property type="match status" value="1"/>
</dbReference>
<dbReference type="PATRIC" id="fig|167539.5.peg.1819"/>
<evidence type="ECO:0000259" key="4">
    <source>
        <dbReference type="PROSITE" id="PS50206"/>
    </source>
</evidence>
<dbReference type="GO" id="GO:0005524">
    <property type="term" value="F:ATP binding"/>
    <property type="evidence" value="ECO:0007669"/>
    <property type="project" value="UniProtKB-KW"/>
</dbReference>
<dbReference type="InterPro" id="IPR035985">
    <property type="entry name" value="Ubiquitin-activating_enz"/>
</dbReference>
<dbReference type="CDD" id="cd00158">
    <property type="entry name" value="RHOD"/>
    <property type="match status" value="1"/>
</dbReference>